<keyword evidence="2" id="KW-1185">Reference proteome</keyword>
<reference evidence="1" key="1">
    <citation type="submission" date="2010-05" db="EMBL/GenBank/DDBJ databases">
        <title>The draft genome of Desulfonatronospira thiodismutans ASO3-1.</title>
        <authorList>
            <consortium name="US DOE Joint Genome Institute (JGI-PGF)"/>
            <person name="Lucas S."/>
            <person name="Copeland A."/>
            <person name="Lapidus A."/>
            <person name="Cheng J.-F."/>
            <person name="Bruce D."/>
            <person name="Goodwin L."/>
            <person name="Pitluck S."/>
            <person name="Chertkov O."/>
            <person name="Brettin T."/>
            <person name="Detter J.C."/>
            <person name="Han C."/>
            <person name="Land M.L."/>
            <person name="Hauser L."/>
            <person name="Kyrpides N."/>
            <person name="Mikhailova N."/>
            <person name="Muyzer G."/>
            <person name="Woyke T."/>
        </authorList>
    </citation>
    <scope>NUCLEOTIDE SEQUENCE [LARGE SCALE GENOMIC DNA]</scope>
    <source>
        <strain evidence="1">ASO3-1</strain>
    </source>
</reference>
<gene>
    <name evidence="1" type="ORF">Dthio_PD3619</name>
</gene>
<dbReference type="Proteomes" id="UP000005496">
    <property type="component" value="Unassembled WGS sequence"/>
</dbReference>
<dbReference type="AlphaFoldDB" id="D6SJW0"/>
<comment type="caution">
    <text evidence="1">The sequence shown here is derived from an EMBL/GenBank/DDBJ whole genome shotgun (WGS) entry which is preliminary data.</text>
</comment>
<evidence type="ECO:0000313" key="1">
    <source>
        <dbReference type="EMBL" id="EFI36163.1"/>
    </source>
</evidence>
<evidence type="ECO:0000313" key="2">
    <source>
        <dbReference type="Proteomes" id="UP000005496"/>
    </source>
</evidence>
<proteinExistence type="predicted"/>
<dbReference type="OrthoDB" id="7358785at2"/>
<sequence length="179" mass="20025">MKSEKNSPPVPPQHQGRISNVDGLLRAIEAYFDSCDDQGMSYTLAGLQYYLGVIDKQLLWGEQVSKSSEPQKTVKLYNSPDVRRALQVARLRIQAQRATQLLDDEKNTQAQIFDLKANFAWVDKQGLEVTSPDNSVGSKVAVVLPAAPGSVSMDEWQKMYQEVMSRRKSVHELKVGGEE</sequence>
<name>D6SJW0_9BACT</name>
<accession>D6SJW0</accession>
<protein>
    <submittedName>
        <fullName evidence="1">Uncharacterized protein</fullName>
    </submittedName>
</protein>
<dbReference type="RefSeq" id="WP_008869285.1">
    <property type="nucleotide sequence ID" value="NZ_ACJN02000001.1"/>
</dbReference>
<dbReference type="EMBL" id="ACJN02000001">
    <property type="protein sequence ID" value="EFI36163.1"/>
    <property type="molecule type" value="Genomic_DNA"/>
</dbReference>
<organism evidence="1 2">
    <name type="scientific">Desulfonatronospira thiodismutans ASO3-1</name>
    <dbReference type="NCBI Taxonomy" id="555779"/>
    <lineage>
        <taxon>Bacteria</taxon>
        <taxon>Pseudomonadati</taxon>
        <taxon>Thermodesulfobacteriota</taxon>
        <taxon>Desulfovibrionia</taxon>
        <taxon>Desulfovibrionales</taxon>
        <taxon>Desulfonatronovibrionaceae</taxon>
        <taxon>Desulfonatronospira</taxon>
    </lineage>
</organism>